<dbReference type="InterPro" id="IPR012466">
    <property type="entry name" value="NECAP_PHear"/>
</dbReference>
<dbReference type="AlphaFoldDB" id="R5A3D0"/>
<reference evidence="3 4" key="1">
    <citation type="journal article" date="2013" name="MBio">
        <title>Genome sequencing of the plant pathogen Taphrina deformans, the causal agent of peach leaf curl.</title>
        <authorList>
            <person name="Cisse O.H."/>
            <person name="Almeida J.M.G.C.F."/>
            <person name="Fonseca A."/>
            <person name="Kumar A.A."/>
            <person name="Salojaervi J."/>
            <person name="Overmyer K."/>
            <person name="Hauser P.M."/>
            <person name="Pagni M."/>
        </authorList>
    </citation>
    <scope>NUCLEOTIDE SEQUENCE [LARGE SCALE GENOMIC DNA]</scope>
    <source>
        <strain evidence="4">PYCC 5710 / ATCC 11124 / CBS 356.35 / IMI 108563 / JCM 9778 / NBRC 8474</strain>
    </source>
</reference>
<organism evidence="3 4">
    <name type="scientific">Taphrina deformans (strain PYCC 5710 / ATCC 11124 / CBS 356.35 / IMI 108563 / JCM 9778 / NBRC 8474)</name>
    <name type="common">Peach leaf curl fungus</name>
    <name type="synonym">Lalaria deformans</name>
    <dbReference type="NCBI Taxonomy" id="1097556"/>
    <lineage>
        <taxon>Eukaryota</taxon>
        <taxon>Fungi</taxon>
        <taxon>Dikarya</taxon>
        <taxon>Ascomycota</taxon>
        <taxon>Taphrinomycotina</taxon>
        <taxon>Taphrinomycetes</taxon>
        <taxon>Taphrinales</taxon>
        <taxon>Taphrinaceae</taxon>
        <taxon>Taphrina</taxon>
    </lineage>
</organism>
<dbReference type="EMBL" id="CAHR02000073">
    <property type="protein sequence ID" value="CCX35435.1"/>
    <property type="molecule type" value="Genomic_DNA"/>
</dbReference>
<dbReference type="PANTHER" id="PTHR12847:SF9">
    <property type="entry name" value="NECAP-LIKE PROTEIN CG9132"/>
    <property type="match status" value="1"/>
</dbReference>
<dbReference type="OrthoDB" id="10265489at2759"/>
<dbReference type="GO" id="GO:0006897">
    <property type="term" value="P:endocytosis"/>
    <property type="evidence" value="ECO:0007669"/>
    <property type="project" value="InterPro"/>
</dbReference>
<dbReference type="SUPFAM" id="SSF50729">
    <property type="entry name" value="PH domain-like"/>
    <property type="match status" value="1"/>
</dbReference>
<dbReference type="InterPro" id="IPR011993">
    <property type="entry name" value="PH-like_dom_sf"/>
</dbReference>
<sequence length="214" mass="23492">MSDNYESVLFVCQKIDVFGVPPPTGKGFKTDSWGGSLAKPIFTGRLRVIQTYHFDDSPSACEVRIEDGQTGELFAAAPYIGDYAVEKAQDSSRYYQIRVVHDKAVAYLGIGFEEREAAFDFQVVLSDFTKHRTAEKEAPRKRAEPVKDYSLKEGQVLNIGVKLTIQGKAGSHILAPPRSDSPATIPFLAPPPTAAEVRKSVNDGATDDDFGDFQ</sequence>
<keyword evidence="4" id="KW-1185">Reference proteome</keyword>
<evidence type="ECO:0000313" key="4">
    <source>
        <dbReference type="Proteomes" id="UP000013776"/>
    </source>
</evidence>
<feature type="domain" description="NECAP PHear" evidence="2">
    <location>
        <begin position="5"/>
        <end position="161"/>
    </location>
</feature>
<proteinExistence type="predicted"/>
<evidence type="ECO:0000313" key="3">
    <source>
        <dbReference type="EMBL" id="CCX35435.1"/>
    </source>
</evidence>
<feature type="compositionally biased region" description="Acidic residues" evidence="1">
    <location>
        <begin position="205"/>
        <end position="214"/>
    </location>
</feature>
<dbReference type="PANTHER" id="PTHR12847">
    <property type="entry name" value="ATP-BINDING CASSETTE ABC TRANSPORTER-RELATED"/>
    <property type="match status" value="1"/>
</dbReference>
<dbReference type="Pfam" id="PF07933">
    <property type="entry name" value="DUF1681"/>
    <property type="match status" value="1"/>
</dbReference>
<dbReference type="Gene3D" id="2.30.29.30">
    <property type="entry name" value="Pleckstrin-homology domain (PH domain)/Phosphotyrosine-binding domain (PTB)"/>
    <property type="match status" value="1"/>
</dbReference>
<protein>
    <recommendedName>
        <fullName evidence="2">NECAP PHear domain-containing protein</fullName>
    </recommendedName>
</protein>
<dbReference type="GO" id="GO:0030125">
    <property type="term" value="C:clathrin vesicle coat"/>
    <property type="evidence" value="ECO:0007669"/>
    <property type="project" value="TreeGrafter"/>
</dbReference>
<dbReference type="STRING" id="1097556.R5A3D0"/>
<evidence type="ECO:0000259" key="2">
    <source>
        <dbReference type="Pfam" id="PF07933"/>
    </source>
</evidence>
<dbReference type="Proteomes" id="UP000013776">
    <property type="component" value="Unassembled WGS sequence"/>
</dbReference>
<gene>
    <name evidence="3" type="ORF">TAPDE_002152</name>
</gene>
<accession>R5A3D0</accession>
<feature type="region of interest" description="Disordered" evidence="1">
    <location>
        <begin position="173"/>
        <end position="214"/>
    </location>
</feature>
<name>R5A3D0_TAPDE</name>
<evidence type="ECO:0000256" key="1">
    <source>
        <dbReference type="SAM" id="MobiDB-lite"/>
    </source>
</evidence>
<dbReference type="eggNOG" id="KOG2500">
    <property type="taxonomic scope" value="Eukaryota"/>
</dbReference>
<comment type="caution">
    <text evidence="3">The sequence shown here is derived from an EMBL/GenBank/DDBJ whole genome shotgun (WGS) entry which is preliminary data.</text>
</comment>
<dbReference type="VEuPathDB" id="FungiDB:TAPDE_002152"/>